<dbReference type="Pfam" id="PF02823">
    <property type="entry name" value="ATP-synt_DE_N"/>
    <property type="match status" value="1"/>
</dbReference>
<dbReference type="SUPFAM" id="SSF51344">
    <property type="entry name" value="Epsilon subunit of F1F0-ATP synthase N-terminal domain"/>
    <property type="match status" value="1"/>
</dbReference>
<dbReference type="NCBIfam" id="TIGR01216">
    <property type="entry name" value="ATP_synt_epsi"/>
    <property type="match status" value="1"/>
</dbReference>
<gene>
    <name evidence="8" type="primary">atpC</name>
    <name evidence="12" type="ORF">A3J59_01390</name>
</gene>
<dbReference type="Pfam" id="PF00401">
    <property type="entry name" value="ATP-synt_DE"/>
    <property type="match status" value="1"/>
</dbReference>
<proteinExistence type="inferred from homology"/>
<dbReference type="Gene3D" id="2.60.15.10">
    <property type="entry name" value="F0F1 ATP synthase delta/epsilon subunit, N-terminal"/>
    <property type="match status" value="1"/>
</dbReference>
<dbReference type="EMBL" id="MHIL01000028">
    <property type="protein sequence ID" value="OGY50635.1"/>
    <property type="molecule type" value="Genomic_DNA"/>
</dbReference>
<dbReference type="Proteomes" id="UP000177310">
    <property type="component" value="Unassembled WGS sequence"/>
</dbReference>
<keyword evidence="8" id="KW-1003">Cell membrane</keyword>
<dbReference type="InterPro" id="IPR001469">
    <property type="entry name" value="ATP_synth_F1_dsu/esu"/>
</dbReference>
<reference evidence="12 13" key="1">
    <citation type="journal article" date="2016" name="Nat. Commun.">
        <title>Thousands of microbial genomes shed light on interconnected biogeochemical processes in an aquifer system.</title>
        <authorList>
            <person name="Anantharaman K."/>
            <person name="Brown C.T."/>
            <person name="Hug L.A."/>
            <person name="Sharon I."/>
            <person name="Castelle C.J."/>
            <person name="Probst A.J."/>
            <person name="Thomas B.C."/>
            <person name="Singh A."/>
            <person name="Wilkins M.J."/>
            <person name="Karaoz U."/>
            <person name="Brodie E.L."/>
            <person name="Williams K.H."/>
            <person name="Hubbard S.S."/>
            <person name="Banfield J.F."/>
        </authorList>
    </citation>
    <scope>NUCLEOTIDE SEQUENCE [LARGE SCALE GENOMIC DNA]</scope>
</reference>
<evidence type="ECO:0000256" key="2">
    <source>
        <dbReference type="ARBA" id="ARBA00005712"/>
    </source>
</evidence>
<dbReference type="STRING" id="1797542.A3J59_01390"/>
<dbReference type="InterPro" id="IPR020546">
    <property type="entry name" value="ATP_synth_F1_dsu/esu_N"/>
</dbReference>
<evidence type="ECO:0000259" key="10">
    <source>
        <dbReference type="Pfam" id="PF00401"/>
    </source>
</evidence>
<feature type="domain" description="ATP synthase epsilon subunit C-terminal" evidence="10">
    <location>
        <begin position="89"/>
        <end position="135"/>
    </location>
</feature>
<sequence length="148" mass="16145">MSSQLRLKIVTPERVVVEQAVSSVTVPTRQGQITVLPHHIPLVSLLTPGELSARDEKGSEMAAMAVSGGFIEVSGNTVVILADTAERVEEIDEARAESARERAKQLLAEVRSRDDVAYATLVAKMEKELARLRVARKRKAGHLPRPEA</sequence>
<evidence type="ECO:0000256" key="3">
    <source>
        <dbReference type="ARBA" id="ARBA00022448"/>
    </source>
</evidence>
<accession>A0A1G1YE46</accession>
<organism evidence="12 13">
    <name type="scientific">Candidatus Buchananbacteria bacterium RIFCSPHIGHO2_02_FULL_56_16</name>
    <dbReference type="NCBI Taxonomy" id="1797542"/>
    <lineage>
        <taxon>Bacteria</taxon>
        <taxon>Candidatus Buchananiibacteriota</taxon>
    </lineage>
</organism>
<keyword evidence="4 8" id="KW-0406">Ion transport</keyword>
<comment type="subcellular location">
    <subcellularLocation>
        <location evidence="1 8">Cell membrane</location>
        <topology evidence="1 8">Peripheral membrane protein</topology>
    </subcellularLocation>
</comment>
<comment type="subunit">
    <text evidence="8 9">F-type ATPases have 2 components, CF(1) - the catalytic core - and CF(0) - the membrane proton channel. CF(1) has five subunits: alpha(3), beta(3), gamma(1), delta(1), epsilon(1). CF(0) has three main subunits: a, b and c.</text>
</comment>
<keyword evidence="6 8" id="KW-0139">CF(1)</keyword>
<evidence type="ECO:0000313" key="13">
    <source>
        <dbReference type="Proteomes" id="UP000177310"/>
    </source>
</evidence>
<dbReference type="GO" id="GO:0046933">
    <property type="term" value="F:proton-transporting ATP synthase activity, rotational mechanism"/>
    <property type="evidence" value="ECO:0007669"/>
    <property type="project" value="UniProtKB-UniRule"/>
</dbReference>
<feature type="domain" description="ATP synthase F1 complex delta/epsilon subunit N-terminal" evidence="11">
    <location>
        <begin position="5"/>
        <end position="85"/>
    </location>
</feature>
<keyword evidence="8" id="KW-0375">Hydrogen ion transport</keyword>
<dbReference type="InterPro" id="IPR036794">
    <property type="entry name" value="ATP_F1_dsu/esu_C_sf"/>
</dbReference>
<comment type="caution">
    <text evidence="12">The sequence shown here is derived from an EMBL/GenBank/DDBJ whole genome shotgun (WGS) entry which is preliminary data.</text>
</comment>
<protein>
    <recommendedName>
        <fullName evidence="8">ATP synthase epsilon chain</fullName>
    </recommendedName>
    <alternativeName>
        <fullName evidence="8">ATP synthase F1 sector epsilon subunit</fullName>
    </alternativeName>
    <alternativeName>
        <fullName evidence="8">F-ATPase epsilon subunit</fullName>
    </alternativeName>
</protein>
<dbReference type="NCBIfam" id="NF009980">
    <property type="entry name" value="PRK13446.1"/>
    <property type="match status" value="1"/>
</dbReference>
<evidence type="ECO:0000256" key="8">
    <source>
        <dbReference type="HAMAP-Rule" id="MF_00530"/>
    </source>
</evidence>
<dbReference type="CDD" id="cd12152">
    <property type="entry name" value="F1-ATPase_delta"/>
    <property type="match status" value="1"/>
</dbReference>
<dbReference type="PANTHER" id="PTHR13822:SF10">
    <property type="entry name" value="ATP SYNTHASE EPSILON CHAIN, CHLOROPLASTIC"/>
    <property type="match status" value="1"/>
</dbReference>
<evidence type="ECO:0000256" key="6">
    <source>
        <dbReference type="ARBA" id="ARBA00023196"/>
    </source>
</evidence>
<dbReference type="GO" id="GO:0045259">
    <property type="term" value="C:proton-transporting ATP synthase complex"/>
    <property type="evidence" value="ECO:0007669"/>
    <property type="project" value="UniProtKB-KW"/>
</dbReference>
<dbReference type="GO" id="GO:0005886">
    <property type="term" value="C:plasma membrane"/>
    <property type="evidence" value="ECO:0007669"/>
    <property type="project" value="UniProtKB-SubCell"/>
</dbReference>
<dbReference type="InterPro" id="IPR020547">
    <property type="entry name" value="ATP_synth_F1_esu_C"/>
</dbReference>
<evidence type="ECO:0000256" key="9">
    <source>
        <dbReference type="RuleBase" id="RU003656"/>
    </source>
</evidence>
<evidence type="ECO:0000259" key="11">
    <source>
        <dbReference type="Pfam" id="PF02823"/>
    </source>
</evidence>
<comment type="similarity">
    <text evidence="2 8 9">Belongs to the ATPase epsilon chain family.</text>
</comment>
<name>A0A1G1YE46_9BACT</name>
<evidence type="ECO:0000256" key="4">
    <source>
        <dbReference type="ARBA" id="ARBA00023065"/>
    </source>
</evidence>
<evidence type="ECO:0000256" key="1">
    <source>
        <dbReference type="ARBA" id="ARBA00004202"/>
    </source>
</evidence>
<dbReference type="AlphaFoldDB" id="A0A1G1YE46"/>
<dbReference type="GO" id="GO:0005524">
    <property type="term" value="F:ATP binding"/>
    <property type="evidence" value="ECO:0007669"/>
    <property type="project" value="UniProtKB-UniRule"/>
</dbReference>
<dbReference type="SUPFAM" id="SSF46604">
    <property type="entry name" value="Epsilon subunit of F1F0-ATP synthase C-terminal domain"/>
    <property type="match status" value="1"/>
</dbReference>
<evidence type="ECO:0000256" key="5">
    <source>
        <dbReference type="ARBA" id="ARBA00023136"/>
    </source>
</evidence>
<evidence type="ECO:0000256" key="7">
    <source>
        <dbReference type="ARBA" id="ARBA00023310"/>
    </source>
</evidence>
<dbReference type="PANTHER" id="PTHR13822">
    <property type="entry name" value="ATP SYNTHASE DELTA/EPSILON CHAIN"/>
    <property type="match status" value="1"/>
</dbReference>
<dbReference type="HAMAP" id="MF_00530">
    <property type="entry name" value="ATP_synth_epsil_bac"/>
    <property type="match status" value="1"/>
</dbReference>
<keyword evidence="7 8" id="KW-0066">ATP synthesis</keyword>
<keyword evidence="3 8" id="KW-0813">Transport</keyword>
<dbReference type="InterPro" id="IPR036771">
    <property type="entry name" value="ATPsynth_dsu/esu_N"/>
</dbReference>
<comment type="function">
    <text evidence="8">Produces ATP from ADP in the presence of a proton gradient across the membrane.</text>
</comment>
<evidence type="ECO:0000313" key="12">
    <source>
        <dbReference type="EMBL" id="OGY50635.1"/>
    </source>
</evidence>
<keyword evidence="5 8" id="KW-0472">Membrane</keyword>